<reference evidence="2 3" key="1">
    <citation type="submission" date="2024-10" db="EMBL/GenBank/DDBJ databases">
        <title>The Natural Products Discovery Center: Release of the First 8490 Sequenced Strains for Exploring Actinobacteria Biosynthetic Diversity.</title>
        <authorList>
            <person name="Kalkreuter E."/>
            <person name="Kautsar S.A."/>
            <person name="Yang D."/>
            <person name="Bader C.D."/>
            <person name="Teijaro C.N."/>
            <person name="Fluegel L."/>
            <person name="Davis C.M."/>
            <person name="Simpson J.R."/>
            <person name="Lauterbach L."/>
            <person name="Steele A.D."/>
            <person name="Gui C."/>
            <person name="Meng S."/>
            <person name="Li G."/>
            <person name="Viehrig K."/>
            <person name="Ye F."/>
            <person name="Su P."/>
            <person name="Kiefer A.F."/>
            <person name="Nichols A."/>
            <person name="Cepeda A.J."/>
            <person name="Yan W."/>
            <person name="Fan B."/>
            <person name="Jiang Y."/>
            <person name="Adhikari A."/>
            <person name="Zheng C.-J."/>
            <person name="Schuster L."/>
            <person name="Cowan T.M."/>
            <person name="Smanski M.J."/>
            <person name="Chevrette M.G."/>
            <person name="De Carvalho L.P.S."/>
            <person name="Shen B."/>
        </authorList>
    </citation>
    <scope>NUCLEOTIDE SEQUENCE [LARGE SCALE GENOMIC DNA]</scope>
    <source>
        <strain evidence="2 3">NPDC004045</strain>
    </source>
</reference>
<gene>
    <name evidence="2" type="ORF">ACFYTF_06960</name>
</gene>
<keyword evidence="3" id="KW-1185">Reference proteome</keyword>
<evidence type="ECO:0000256" key="1">
    <source>
        <dbReference type="SAM" id="MobiDB-lite"/>
    </source>
</evidence>
<feature type="region of interest" description="Disordered" evidence="1">
    <location>
        <begin position="1"/>
        <end position="25"/>
    </location>
</feature>
<dbReference type="SUPFAM" id="SSF82185">
    <property type="entry name" value="Histone H3 K4-specific methyltransferase SET7/9 N-terminal domain"/>
    <property type="match status" value="1"/>
</dbReference>
<evidence type="ECO:0008006" key="4">
    <source>
        <dbReference type="Google" id="ProtNLM"/>
    </source>
</evidence>
<proteinExistence type="predicted"/>
<dbReference type="RefSeq" id="WP_387699417.1">
    <property type="nucleotide sequence ID" value="NZ_JBIAMX010000003.1"/>
</dbReference>
<organism evidence="2 3">
    <name type="scientific">Nocardia thailandica</name>
    <dbReference type="NCBI Taxonomy" id="257275"/>
    <lineage>
        <taxon>Bacteria</taxon>
        <taxon>Bacillati</taxon>
        <taxon>Actinomycetota</taxon>
        <taxon>Actinomycetes</taxon>
        <taxon>Mycobacteriales</taxon>
        <taxon>Nocardiaceae</taxon>
        <taxon>Nocardia</taxon>
    </lineage>
</organism>
<comment type="caution">
    <text evidence="2">The sequence shown here is derived from an EMBL/GenBank/DDBJ whole genome shotgun (WGS) entry which is preliminary data.</text>
</comment>
<dbReference type="EMBL" id="JBIAMX010000003">
    <property type="protein sequence ID" value="MFF0542560.1"/>
    <property type="molecule type" value="Genomic_DNA"/>
</dbReference>
<name>A0ABW6PJH9_9NOCA</name>
<accession>A0ABW6PJH9</accession>
<protein>
    <recommendedName>
        <fullName evidence="4">Toxin-antitoxin system YwqK family antitoxin</fullName>
    </recommendedName>
</protein>
<sequence>MSDDGAGTDADFVDSADPELDREGPDGLAYYRGEPLNGSVYTLDSEGGIGEIAAFRDGLRSTEVFYFLDGRRAEERTYVEGRPFDEWQAWHPDGTLARRELYSWQGRLRWRTRWSESGEVLEDTDVERAERGIDAEAVREDDARVSWLQDGSRWFLDDEPLTGQVIERAGPDPRAPIVAVQSHRDGYYAGPQRTWFADGPRRTVGLVWRNRPAGLFLEWYATGALAEEKAFDAESELLERRAWDASGAVTAEWRGPRESTVHRETWPDGAPKLLGVRGPAGRIGAWVSFAPGGQVVGEDYFSPEGELVAGYRWDEAGNPRP</sequence>
<dbReference type="Gene3D" id="3.90.930.1">
    <property type="match status" value="1"/>
</dbReference>
<evidence type="ECO:0000313" key="3">
    <source>
        <dbReference type="Proteomes" id="UP001601444"/>
    </source>
</evidence>
<dbReference type="Proteomes" id="UP001601444">
    <property type="component" value="Unassembled WGS sequence"/>
</dbReference>
<evidence type="ECO:0000313" key="2">
    <source>
        <dbReference type="EMBL" id="MFF0542560.1"/>
    </source>
</evidence>